<feature type="compositionally biased region" description="Low complexity" evidence="8">
    <location>
        <begin position="788"/>
        <end position="800"/>
    </location>
</feature>
<feature type="compositionally biased region" description="Polar residues" evidence="8">
    <location>
        <begin position="410"/>
        <end position="423"/>
    </location>
</feature>
<dbReference type="EMBL" id="CAJHNH020001680">
    <property type="protein sequence ID" value="CAG5124033.1"/>
    <property type="molecule type" value="Genomic_DNA"/>
</dbReference>
<dbReference type="PANTHER" id="PTHR11267:SF198">
    <property type="entry name" value="T-BOX TRANSCRIPTION FACTOR TBX6L"/>
    <property type="match status" value="1"/>
</dbReference>
<organism evidence="10 11">
    <name type="scientific">Candidula unifasciata</name>
    <dbReference type="NCBI Taxonomy" id="100452"/>
    <lineage>
        <taxon>Eukaryota</taxon>
        <taxon>Metazoa</taxon>
        <taxon>Spiralia</taxon>
        <taxon>Lophotrochozoa</taxon>
        <taxon>Mollusca</taxon>
        <taxon>Gastropoda</taxon>
        <taxon>Heterobranchia</taxon>
        <taxon>Euthyneura</taxon>
        <taxon>Panpulmonata</taxon>
        <taxon>Eupulmonata</taxon>
        <taxon>Stylommatophora</taxon>
        <taxon>Helicina</taxon>
        <taxon>Helicoidea</taxon>
        <taxon>Geomitridae</taxon>
        <taxon>Candidula</taxon>
    </lineage>
</organism>
<comment type="subcellular location">
    <subcellularLocation>
        <location evidence="1 7">Nucleus</location>
    </subcellularLocation>
</comment>
<keyword evidence="4 7" id="KW-0238">DNA-binding</keyword>
<feature type="region of interest" description="Disordered" evidence="8">
    <location>
        <begin position="352"/>
        <end position="427"/>
    </location>
</feature>
<evidence type="ECO:0000313" key="10">
    <source>
        <dbReference type="EMBL" id="CAG5124033.1"/>
    </source>
</evidence>
<name>A0A8S3Z3E7_9EUPU</name>
<evidence type="ECO:0000256" key="4">
    <source>
        <dbReference type="ARBA" id="ARBA00023125"/>
    </source>
</evidence>
<dbReference type="GO" id="GO:0000981">
    <property type="term" value="F:DNA-binding transcription factor activity, RNA polymerase II-specific"/>
    <property type="evidence" value="ECO:0007669"/>
    <property type="project" value="TreeGrafter"/>
</dbReference>
<accession>A0A8S3Z3E7</accession>
<feature type="compositionally biased region" description="Acidic residues" evidence="8">
    <location>
        <begin position="397"/>
        <end position="407"/>
    </location>
</feature>
<evidence type="ECO:0000313" key="11">
    <source>
        <dbReference type="Proteomes" id="UP000678393"/>
    </source>
</evidence>
<keyword evidence="6 7" id="KW-0539">Nucleus</keyword>
<feature type="compositionally biased region" description="Polar residues" evidence="8">
    <location>
        <begin position="352"/>
        <end position="363"/>
    </location>
</feature>
<dbReference type="InterPro" id="IPR036960">
    <property type="entry name" value="T-box_sf"/>
</dbReference>
<dbReference type="GO" id="GO:0005634">
    <property type="term" value="C:nucleus"/>
    <property type="evidence" value="ECO:0007669"/>
    <property type="project" value="UniProtKB-SubCell"/>
</dbReference>
<evidence type="ECO:0000259" key="9">
    <source>
        <dbReference type="PROSITE" id="PS50252"/>
    </source>
</evidence>
<feature type="compositionally biased region" description="Acidic residues" evidence="8">
    <location>
        <begin position="368"/>
        <end position="386"/>
    </location>
</feature>
<dbReference type="PROSITE" id="PS50252">
    <property type="entry name" value="TBOX_3"/>
    <property type="match status" value="1"/>
</dbReference>
<dbReference type="InterPro" id="IPR001699">
    <property type="entry name" value="TF_T-box"/>
</dbReference>
<evidence type="ECO:0000256" key="8">
    <source>
        <dbReference type="SAM" id="MobiDB-lite"/>
    </source>
</evidence>
<dbReference type="GO" id="GO:0001708">
    <property type="term" value="P:cell fate specification"/>
    <property type="evidence" value="ECO:0007669"/>
    <property type="project" value="TreeGrafter"/>
</dbReference>
<keyword evidence="11" id="KW-1185">Reference proteome</keyword>
<dbReference type="OrthoDB" id="6134039at2759"/>
<evidence type="ECO:0000256" key="3">
    <source>
        <dbReference type="ARBA" id="ARBA00023015"/>
    </source>
</evidence>
<dbReference type="AlphaFoldDB" id="A0A8S3Z3E7"/>
<feature type="domain" description="T-box" evidence="9">
    <location>
        <begin position="166"/>
        <end position="334"/>
    </location>
</feature>
<feature type="compositionally biased region" description="Low complexity" evidence="8">
    <location>
        <begin position="555"/>
        <end position="566"/>
    </location>
</feature>
<evidence type="ECO:0000256" key="2">
    <source>
        <dbReference type="ARBA" id="ARBA00022473"/>
    </source>
</evidence>
<feature type="region of interest" description="Disordered" evidence="8">
    <location>
        <begin position="327"/>
        <end position="346"/>
    </location>
</feature>
<reference evidence="10" key="1">
    <citation type="submission" date="2021-04" db="EMBL/GenBank/DDBJ databases">
        <authorList>
            <consortium name="Molecular Ecology Group"/>
        </authorList>
    </citation>
    <scope>NUCLEOTIDE SEQUENCE</scope>
</reference>
<dbReference type="SUPFAM" id="SSF49417">
    <property type="entry name" value="p53-like transcription factors"/>
    <property type="match status" value="1"/>
</dbReference>
<evidence type="ECO:0000256" key="6">
    <source>
        <dbReference type="ARBA" id="ARBA00023242"/>
    </source>
</evidence>
<dbReference type="SMART" id="SM00425">
    <property type="entry name" value="TBOX"/>
    <property type="match status" value="1"/>
</dbReference>
<feature type="compositionally biased region" description="Basic and acidic residues" evidence="8">
    <location>
        <begin position="580"/>
        <end position="594"/>
    </location>
</feature>
<sequence length="832" mass="92258">MTSNAAASTPWPVGTMSSERPQQQQHHHQQKQHQQQQPTDARYLISPYDNNHKLRMAAATGASFPYFMPMTTNMGDYTNGHSMNQAAAITLVSPPHASFFSGLQLNSHVMSSSLLKGLGRSLPLLHADFMPHPGDVYAAALRGVGLGMVSPEALDADVKDEPKAELEGLDLWKKFHSIGTEMVITKSGRRIFPAYRVRLSGLDKKCKYFLLLDIMAVDDCRYKFHNGKWTVAGKADPEMPRRCYQWMQKVVSFHKVKLTNNISDKNGYQILNSMHKYQPRFHIIRTSDYMRLAVSPRTTVVFDETQFIAVTAYQNEQITKLKIDNNPFAKGFRENGGGRNNKIKKVPVLMDTSTSSVSNDGHLSSNSDNDDDDDEANVEICVDDDDQHSGSLSRSDLEEDDHEDEEGTASRLTHNSQTDSSSVPDKKPILKHSAESLLAKPPAPTCHSSHTPRAYCDPDLAVRDSRINTQSGQCEEQVECQDTSRRGRFDYLTPAYVQLRDSFSDTDVDHKVNCLAQDDKTLSRDSNRLCSIDARSSAYSPDGYSADSESDSLTKHSSSSVSSDASRGTRLLAQQHQHQYHHDRSYSRQEEKAKQQSHFQHFFKAEPEKRDLFEKENRFLHEQKTMGKDSRSPPNVTVCQRAPVAHSLYPVCPSNFFGTTPSAFHHPMASMYINTSHPHLLPHMPPSPLSSSATSLPPSPPPHRSPTASSVSSFLSSLSNPHFPHYLPTPHPAAMARAFAAQHLSFIPPHPSTLTQMFLSRTTPSRYHPYAPNPVSPGISSSPDGTHSRSPTPSPASSPSMKGASPGVIKPLAISRETGLNLSTADSRVVPV</sequence>
<dbReference type="InterPro" id="IPR008967">
    <property type="entry name" value="p53-like_TF_DNA-bd_sf"/>
</dbReference>
<keyword evidence="5" id="KW-0804">Transcription</keyword>
<comment type="caution">
    <text evidence="10">The sequence shown here is derived from an EMBL/GenBank/DDBJ whole genome shotgun (WGS) entry which is preliminary data.</text>
</comment>
<keyword evidence="2" id="KW-0217">Developmental protein</keyword>
<proteinExistence type="predicted"/>
<dbReference type="PANTHER" id="PTHR11267">
    <property type="entry name" value="T-BOX PROTEIN-RELATED"/>
    <property type="match status" value="1"/>
</dbReference>
<feature type="region of interest" description="Disordered" evidence="8">
    <location>
        <begin position="683"/>
        <end position="714"/>
    </location>
</feature>
<dbReference type="Pfam" id="PF00907">
    <property type="entry name" value="T-box"/>
    <property type="match status" value="1"/>
</dbReference>
<dbReference type="Proteomes" id="UP000678393">
    <property type="component" value="Unassembled WGS sequence"/>
</dbReference>
<dbReference type="GO" id="GO:0045893">
    <property type="term" value="P:positive regulation of DNA-templated transcription"/>
    <property type="evidence" value="ECO:0007669"/>
    <property type="project" value="InterPro"/>
</dbReference>
<feature type="region of interest" description="Disordered" evidence="8">
    <location>
        <begin position="1"/>
        <end position="39"/>
    </location>
</feature>
<evidence type="ECO:0000256" key="7">
    <source>
        <dbReference type="PROSITE-ProRule" id="PRU00201"/>
    </source>
</evidence>
<dbReference type="Gene3D" id="2.60.40.820">
    <property type="entry name" value="Transcription factor, T-box"/>
    <property type="match status" value="1"/>
</dbReference>
<dbReference type="GO" id="GO:0000978">
    <property type="term" value="F:RNA polymerase II cis-regulatory region sequence-specific DNA binding"/>
    <property type="evidence" value="ECO:0007669"/>
    <property type="project" value="InterPro"/>
</dbReference>
<dbReference type="GO" id="GO:0000785">
    <property type="term" value="C:chromatin"/>
    <property type="evidence" value="ECO:0007669"/>
    <property type="project" value="TreeGrafter"/>
</dbReference>
<gene>
    <name evidence="10" type="ORF">CUNI_LOCUS9591</name>
</gene>
<feature type="region of interest" description="Disordered" evidence="8">
    <location>
        <begin position="538"/>
        <end position="598"/>
    </location>
</feature>
<dbReference type="InterPro" id="IPR046360">
    <property type="entry name" value="T-box_DNA-bd"/>
</dbReference>
<dbReference type="PROSITE" id="PS01283">
    <property type="entry name" value="TBOX_1"/>
    <property type="match status" value="1"/>
</dbReference>
<evidence type="ECO:0000256" key="1">
    <source>
        <dbReference type="ARBA" id="ARBA00004123"/>
    </source>
</evidence>
<evidence type="ECO:0000256" key="5">
    <source>
        <dbReference type="ARBA" id="ARBA00023163"/>
    </source>
</evidence>
<keyword evidence="3" id="KW-0805">Transcription regulation</keyword>
<comment type="caution">
    <text evidence="7">Lacks conserved residue(s) required for the propagation of feature annotation.</text>
</comment>
<feature type="compositionally biased region" description="Low complexity" evidence="8">
    <location>
        <begin position="705"/>
        <end position="714"/>
    </location>
</feature>
<dbReference type="FunFam" id="2.60.40.820:FF:000010">
    <property type="entry name" value="T-box transcription factor TBX6"/>
    <property type="match status" value="1"/>
</dbReference>
<feature type="region of interest" description="Disordered" evidence="8">
    <location>
        <begin position="765"/>
        <end position="811"/>
    </location>
</feature>
<dbReference type="PRINTS" id="PR00937">
    <property type="entry name" value="TBOX"/>
</dbReference>
<dbReference type="InterPro" id="IPR018186">
    <property type="entry name" value="TF_T-box_CS"/>
</dbReference>
<protein>
    <recommendedName>
        <fullName evidence="9">T-box domain-containing protein</fullName>
    </recommendedName>
</protein>